<dbReference type="EMBL" id="AJTX02000004">
    <property type="protein sequence ID" value="KKI99629.1"/>
    <property type="molecule type" value="Genomic_DNA"/>
</dbReference>
<keyword evidence="2" id="KW-1185">Reference proteome</keyword>
<evidence type="ECO:0000313" key="1">
    <source>
        <dbReference type="EMBL" id="KKI99629.1"/>
    </source>
</evidence>
<organism evidence="1 2">
    <name type="scientific">Prochlorothrix hollandica PCC 9006 = CALU 1027</name>
    <dbReference type="NCBI Taxonomy" id="317619"/>
    <lineage>
        <taxon>Bacteria</taxon>
        <taxon>Bacillati</taxon>
        <taxon>Cyanobacteriota</taxon>
        <taxon>Cyanophyceae</taxon>
        <taxon>Prochlorotrichales</taxon>
        <taxon>Prochlorotrichaceae</taxon>
        <taxon>Prochlorothrix</taxon>
    </lineage>
</organism>
<comment type="caution">
    <text evidence="1">The sequence shown here is derived from an EMBL/GenBank/DDBJ whole genome shotgun (WGS) entry which is preliminary data.</text>
</comment>
<sequence length="69" mass="8077">MATATGIPNSRVHRHLKSMERRQQYGESYLWETVEGENWLRLLVLGAIYCVTIQGVTKEWELQAVVWDE</sequence>
<protein>
    <recommendedName>
        <fullName evidence="3">HTH iclR-type domain-containing protein</fullName>
    </recommendedName>
</protein>
<gene>
    <name evidence="1" type="ORF">PROH_06950</name>
</gene>
<dbReference type="Proteomes" id="UP000034681">
    <property type="component" value="Unassembled WGS sequence"/>
</dbReference>
<dbReference type="AlphaFoldDB" id="A0A0M2PU33"/>
<name>A0A0M2PU33_PROHO</name>
<proteinExistence type="predicted"/>
<evidence type="ECO:0008006" key="3">
    <source>
        <dbReference type="Google" id="ProtNLM"/>
    </source>
</evidence>
<reference evidence="1" key="1">
    <citation type="submission" date="2012-04" db="EMBL/GenBank/DDBJ databases">
        <authorList>
            <person name="Borisov I.G."/>
            <person name="Ivanikova N.V."/>
            <person name="Pinevich A.V."/>
        </authorList>
    </citation>
    <scope>NUCLEOTIDE SEQUENCE</scope>
    <source>
        <strain evidence="1">CALU 1027</strain>
    </source>
</reference>
<evidence type="ECO:0000313" key="2">
    <source>
        <dbReference type="Proteomes" id="UP000034681"/>
    </source>
</evidence>
<accession>A0A0M2PU33</accession>